<sequence length="328" mass="36177">MPCLRFFAFPLVPQWRYLPLSPPLWLFEVVVCHVVTRLGDNEAATHISIVDLDIVSIMPEWANDLSSEPNVSIPETDQVSLSSEVYERLIHQPVANSTSSTATPAPSPGIFVASHGKLWLLDSGATTHITANKSYFTSLSMSALSPVRLVDDTRSPVSGSGIVHPSKDLTLDNVFFALHFFVSLMSISQLHKSLNCLVTFFPSYCVFQDLQTKKTIGGGYERDSLYYLDTTTTPVSARALSASISPFQWHCCLGHPSLAKLKQLLPLESSVSKLECESCELGKHHRVSCPSKVNNCSLSPFDLVPSDTMLNSNKRKGFTYIEELVPII</sequence>
<gene>
    <name evidence="3" type="ORF">Slati_1358200</name>
</gene>
<feature type="domain" description="Retrovirus-related Pol polyprotein from transposon TNT 1-94-like beta-barrel" evidence="2">
    <location>
        <begin position="119"/>
        <end position="192"/>
    </location>
</feature>
<dbReference type="InterPro" id="IPR025724">
    <property type="entry name" value="GAG-pre-integrase_dom"/>
</dbReference>
<proteinExistence type="predicted"/>
<accession>A0AAW2XJ35</accession>
<dbReference type="Pfam" id="PF22936">
    <property type="entry name" value="Pol_BBD"/>
    <property type="match status" value="1"/>
</dbReference>
<evidence type="ECO:0000313" key="3">
    <source>
        <dbReference type="EMBL" id="KAL0453801.1"/>
    </source>
</evidence>
<evidence type="ECO:0000259" key="1">
    <source>
        <dbReference type="Pfam" id="PF13976"/>
    </source>
</evidence>
<feature type="domain" description="GAG-pre-integrase" evidence="1">
    <location>
        <begin position="225"/>
        <end position="284"/>
    </location>
</feature>
<organism evidence="3">
    <name type="scientific">Sesamum latifolium</name>
    <dbReference type="NCBI Taxonomy" id="2727402"/>
    <lineage>
        <taxon>Eukaryota</taxon>
        <taxon>Viridiplantae</taxon>
        <taxon>Streptophyta</taxon>
        <taxon>Embryophyta</taxon>
        <taxon>Tracheophyta</taxon>
        <taxon>Spermatophyta</taxon>
        <taxon>Magnoliopsida</taxon>
        <taxon>eudicotyledons</taxon>
        <taxon>Gunneridae</taxon>
        <taxon>Pentapetalae</taxon>
        <taxon>asterids</taxon>
        <taxon>lamiids</taxon>
        <taxon>Lamiales</taxon>
        <taxon>Pedaliaceae</taxon>
        <taxon>Sesamum</taxon>
    </lineage>
</organism>
<comment type="caution">
    <text evidence="3">The sequence shown here is derived from an EMBL/GenBank/DDBJ whole genome shotgun (WGS) entry which is preliminary data.</text>
</comment>
<dbReference type="Pfam" id="PF13976">
    <property type="entry name" value="gag_pre-integrs"/>
    <property type="match status" value="1"/>
</dbReference>
<protein>
    <submittedName>
        <fullName evidence="3">Retrovirus-related Pol polyprotein from transposon RE2</fullName>
    </submittedName>
</protein>
<dbReference type="AlphaFoldDB" id="A0AAW2XJ35"/>
<name>A0AAW2XJ35_9LAMI</name>
<reference evidence="3" key="1">
    <citation type="submission" date="2020-06" db="EMBL/GenBank/DDBJ databases">
        <authorList>
            <person name="Li T."/>
            <person name="Hu X."/>
            <person name="Zhang T."/>
            <person name="Song X."/>
            <person name="Zhang H."/>
            <person name="Dai N."/>
            <person name="Sheng W."/>
            <person name="Hou X."/>
            <person name="Wei L."/>
        </authorList>
    </citation>
    <scope>NUCLEOTIDE SEQUENCE</scope>
    <source>
        <strain evidence="3">KEN1</strain>
        <tissue evidence="3">Leaf</tissue>
    </source>
</reference>
<evidence type="ECO:0000259" key="2">
    <source>
        <dbReference type="Pfam" id="PF22936"/>
    </source>
</evidence>
<reference evidence="3" key="2">
    <citation type="journal article" date="2024" name="Plant">
        <title>Genomic evolution and insights into agronomic trait innovations of Sesamum species.</title>
        <authorList>
            <person name="Miao H."/>
            <person name="Wang L."/>
            <person name="Qu L."/>
            <person name="Liu H."/>
            <person name="Sun Y."/>
            <person name="Le M."/>
            <person name="Wang Q."/>
            <person name="Wei S."/>
            <person name="Zheng Y."/>
            <person name="Lin W."/>
            <person name="Duan Y."/>
            <person name="Cao H."/>
            <person name="Xiong S."/>
            <person name="Wang X."/>
            <person name="Wei L."/>
            <person name="Li C."/>
            <person name="Ma Q."/>
            <person name="Ju M."/>
            <person name="Zhao R."/>
            <person name="Li G."/>
            <person name="Mu C."/>
            <person name="Tian Q."/>
            <person name="Mei H."/>
            <person name="Zhang T."/>
            <person name="Gao T."/>
            <person name="Zhang H."/>
        </authorList>
    </citation>
    <scope>NUCLEOTIDE SEQUENCE</scope>
    <source>
        <strain evidence="3">KEN1</strain>
    </source>
</reference>
<dbReference type="EMBL" id="JACGWN010000004">
    <property type="protein sequence ID" value="KAL0453801.1"/>
    <property type="molecule type" value="Genomic_DNA"/>
</dbReference>
<dbReference type="InterPro" id="IPR054722">
    <property type="entry name" value="PolX-like_BBD"/>
</dbReference>